<comment type="subcellular location">
    <subcellularLocation>
        <location evidence="1">Membrane</location>
        <topology evidence="1">Multi-pass membrane protein</topology>
    </subcellularLocation>
</comment>
<sequence>MPIILAIFYLLYFWLARRRLDWALGLIIFALPFYEIRFSFLGVPWTILSGLIWTAILAWSTNLAERKWAGKISACPLALTWQFWRRIIFGREIILFLGFGATALLAAGIQPAALGAGKAYFLEPLIFFFLLNWSERFSPGASEQNGPGRRIFFWALVFSALAVSGLAVAQKLFNAAWVPEFWPRVTGPYPYPNAIGLYLGPLVLILFGRLPALLPFRTRVATRARNPLDIAGIKGFLADAQNNAKWIIVAITIVLSLMAIFFARSEGAIIGMLAGLLVIGLLTSKKWRWITLAAVALVGFGLLSYGPARNYALEKITLRDLSGEIRKQQWRETWEMLTASPANFALGAGLGGYQSAVAPFHQAGIFFNKDQDPDFRRKIVIFDDRYKAEHWQPVEVYLYPHNIFLNFWTELGLAGLLLFIWIMVKSIKVLIADIRYPMSDKISTFKLQITNLASGQDKYLKLGLLGALVVIIVHGLVDVPYFKNDLSLLFWLIIFLIGSAQARAAGKSK</sequence>
<feature type="transmembrane region" description="Helical" evidence="5">
    <location>
        <begin position="289"/>
        <end position="308"/>
    </location>
</feature>
<feature type="transmembrane region" description="Helical" evidence="5">
    <location>
        <begin position="93"/>
        <end position="113"/>
    </location>
</feature>
<feature type="transmembrane region" description="Helical" evidence="5">
    <location>
        <begin position="42"/>
        <end position="61"/>
    </location>
</feature>
<dbReference type="GO" id="GO:0016020">
    <property type="term" value="C:membrane"/>
    <property type="evidence" value="ECO:0007669"/>
    <property type="project" value="UniProtKB-SubCell"/>
</dbReference>
<organism evidence="7 8">
    <name type="scientific">Candidatus Falkowbacteria bacterium CG23_combo_of_CG06-09_8_20_14_all_49_15</name>
    <dbReference type="NCBI Taxonomy" id="1974572"/>
    <lineage>
        <taxon>Bacteria</taxon>
        <taxon>Candidatus Falkowiibacteriota</taxon>
    </lineage>
</organism>
<feature type="transmembrane region" description="Helical" evidence="5">
    <location>
        <begin position="119"/>
        <end position="139"/>
    </location>
</feature>
<dbReference type="Proteomes" id="UP000230729">
    <property type="component" value="Unassembled WGS sequence"/>
</dbReference>
<feature type="transmembrane region" description="Helical" evidence="5">
    <location>
        <begin position="193"/>
        <end position="216"/>
    </location>
</feature>
<evidence type="ECO:0000256" key="4">
    <source>
        <dbReference type="ARBA" id="ARBA00023136"/>
    </source>
</evidence>
<dbReference type="PANTHER" id="PTHR37422">
    <property type="entry name" value="TEICHURONIC ACID BIOSYNTHESIS PROTEIN TUAE"/>
    <property type="match status" value="1"/>
</dbReference>
<keyword evidence="4 5" id="KW-0472">Membrane</keyword>
<evidence type="ECO:0000256" key="2">
    <source>
        <dbReference type="ARBA" id="ARBA00022692"/>
    </source>
</evidence>
<feature type="transmembrane region" description="Helical" evidence="5">
    <location>
        <begin position="488"/>
        <end position="506"/>
    </location>
</feature>
<dbReference type="InterPro" id="IPR007016">
    <property type="entry name" value="O-antigen_ligase-rel_domated"/>
</dbReference>
<evidence type="ECO:0000256" key="3">
    <source>
        <dbReference type="ARBA" id="ARBA00022989"/>
    </source>
</evidence>
<dbReference type="AlphaFoldDB" id="A0A2G9ZL78"/>
<feature type="transmembrane region" description="Helical" evidence="5">
    <location>
        <begin position="244"/>
        <end position="262"/>
    </location>
</feature>
<feature type="domain" description="O-antigen ligase-related" evidence="6">
    <location>
        <begin position="252"/>
        <end position="420"/>
    </location>
</feature>
<dbReference type="PANTHER" id="PTHR37422:SF13">
    <property type="entry name" value="LIPOPOLYSACCHARIDE BIOSYNTHESIS PROTEIN PA4999-RELATED"/>
    <property type="match status" value="1"/>
</dbReference>
<keyword evidence="3 5" id="KW-1133">Transmembrane helix</keyword>
<proteinExistence type="predicted"/>
<evidence type="ECO:0000256" key="1">
    <source>
        <dbReference type="ARBA" id="ARBA00004141"/>
    </source>
</evidence>
<dbReference type="Pfam" id="PF04932">
    <property type="entry name" value="Wzy_C"/>
    <property type="match status" value="1"/>
</dbReference>
<feature type="transmembrane region" description="Helical" evidence="5">
    <location>
        <begin position="268"/>
        <end position="284"/>
    </location>
</feature>
<gene>
    <name evidence="7" type="ORF">COX22_01750</name>
</gene>
<protein>
    <recommendedName>
        <fullName evidence="6">O-antigen ligase-related domain-containing protein</fullName>
    </recommendedName>
</protein>
<evidence type="ECO:0000259" key="6">
    <source>
        <dbReference type="Pfam" id="PF04932"/>
    </source>
</evidence>
<evidence type="ECO:0000256" key="5">
    <source>
        <dbReference type="SAM" id="Phobius"/>
    </source>
</evidence>
<feature type="transmembrane region" description="Helical" evidence="5">
    <location>
        <begin position="151"/>
        <end position="173"/>
    </location>
</feature>
<evidence type="ECO:0000313" key="7">
    <source>
        <dbReference type="EMBL" id="PIP33929.1"/>
    </source>
</evidence>
<accession>A0A2G9ZL78</accession>
<feature type="transmembrane region" description="Helical" evidence="5">
    <location>
        <begin position="403"/>
        <end position="424"/>
    </location>
</feature>
<dbReference type="EMBL" id="PCSD01000036">
    <property type="protein sequence ID" value="PIP33929.1"/>
    <property type="molecule type" value="Genomic_DNA"/>
</dbReference>
<reference evidence="7 8" key="1">
    <citation type="submission" date="2017-09" db="EMBL/GenBank/DDBJ databases">
        <title>Depth-based differentiation of microbial function through sediment-hosted aquifers and enrichment of novel symbionts in the deep terrestrial subsurface.</title>
        <authorList>
            <person name="Probst A.J."/>
            <person name="Ladd B."/>
            <person name="Jarett J.K."/>
            <person name="Geller-Mcgrath D.E."/>
            <person name="Sieber C.M."/>
            <person name="Emerson J.B."/>
            <person name="Anantharaman K."/>
            <person name="Thomas B.C."/>
            <person name="Malmstrom R."/>
            <person name="Stieglmeier M."/>
            <person name="Klingl A."/>
            <person name="Woyke T."/>
            <person name="Ryan C.M."/>
            <person name="Banfield J.F."/>
        </authorList>
    </citation>
    <scope>NUCLEOTIDE SEQUENCE [LARGE SCALE GENOMIC DNA]</scope>
    <source>
        <strain evidence="7">CG23_combo_of_CG06-09_8_20_14_all_49_15</strain>
    </source>
</reference>
<feature type="transmembrane region" description="Helical" evidence="5">
    <location>
        <begin position="462"/>
        <end position="482"/>
    </location>
</feature>
<dbReference type="InterPro" id="IPR051533">
    <property type="entry name" value="WaaL-like"/>
</dbReference>
<evidence type="ECO:0000313" key="8">
    <source>
        <dbReference type="Proteomes" id="UP000230729"/>
    </source>
</evidence>
<name>A0A2G9ZL78_9BACT</name>
<comment type="caution">
    <text evidence="7">The sequence shown here is derived from an EMBL/GenBank/DDBJ whole genome shotgun (WGS) entry which is preliminary data.</text>
</comment>
<keyword evidence="2 5" id="KW-0812">Transmembrane</keyword>